<dbReference type="CDD" id="cd04179">
    <property type="entry name" value="DPM_DPG-synthase_like"/>
    <property type="match status" value="1"/>
</dbReference>
<dbReference type="Proteomes" id="UP000094329">
    <property type="component" value="Unassembled WGS sequence"/>
</dbReference>
<dbReference type="RefSeq" id="WP_069312553.1">
    <property type="nucleotide sequence ID" value="NZ_MDTU01000001.1"/>
</dbReference>
<reference evidence="2 3" key="1">
    <citation type="submission" date="2016-08" db="EMBL/GenBank/DDBJ databases">
        <title>Draft genome sequence of Candidatus Piscirickettsia litoralis, from seawater.</title>
        <authorList>
            <person name="Wan X."/>
            <person name="Lee A.J."/>
            <person name="Hou S."/>
            <person name="Donachie S.P."/>
        </authorList>
    </citation>
    <scope>NUCLEOTIDE SEQUENCE [LARGE SCALE GENOMIC DNA]</scope>
    <source>
        <strain evidence="2 3">Y2</strain>
    </source>
</reference>
<protein>
    <recommendedName>
        <fullName evidence="1">Glycosyltransferase 2-like domain-containing protein</fullName>
    </recommendedName>
</protein>
<evidence type="ECO:0000313" key="3">
    <source>
        <dbReference type="Proteomes" id="UP000094329"/>
    </source>
</evidence>
<accession>A0ABX3A5M8</accession>
<dbReference type="InterPro" id="IPR001173">
    <property type="entry name" value="Glyco_trans_2-like"/>
</dbReference>
<name>A0ABX3A5M8_9GAMM</name>
<dbReference type="PANTHER" id="PTHR10859">
    <property type="entry name" value="GLYCOSYL TRANSFERASE"/>
    <property type="match status" value="1"/>
</dbReference>
<organism evidence="2 3">
    <name type="scientific">Piscirickettsia litoralis</name>
    <dbReference type="NCBI Taxonomy" id="1891921"/>
    <lineage>
        <taxon>Bacteria</taxon>
        <taxon>Pseudomonadati</taxon>
        <taxon>Pseudomonadota</taxon>
        <taxon>Gammaproteobacteria</taxon>
        <taxon>Thiotrichales</taxon>
        <taxon>Piscirickettsiaceae</taxon>
        <taxon>Piscirickettsia</taxon>
    </lineage>
</organism>
<feature type="domain" description="Glycosyltransferase 2-like" evidence="1">
    <location>
        <begin position="13"/>
        <end position="128"/>
    </location>
</feature>
<dbReference type="InterPro" id="IPR029044">
    <property type="entry name" value="Nucleotide-diphossugar_trans"/>
</dbReference>
<dbReference type="Gene3D" id="3.90.550.10">
    <property type="entry name" value="Spore Coat Polysaccharide Biosynthesis Protein SpsA, Chain A"/>
    <property type="match status" value="1"/>
</dbReference>
<proteinExistence type="predicted"/>
<dbReference type="Pfam" id="PF00535">
    <property type="entry name" value="Glycos_transf_2"/>
    <property type="match status" value="1"/>
</dbReference>
<evidence type="ECO:0000259" key="1">
    <source>
        <dbReference type="Pfam" id="PF00535"/>
    </source>
</evidence>
<dbReference type="SUPFAM" id="SSF53448">
    <property type="entry name" value="Nucleotide-diphospho-sugar transferases"/>
    <property type="match status" value="1"/>
</dbReference>
<dbReference type="EMBL" id="MDTU01000001">
    <property type="protein sequence ID" value="ODN42755.1"/>
    <property type="molecule type" value="Genomic_DNA"/>
</dbReference>
<evidence type="ECO:0000313" key="2">
    <source>
        <dbReference type="EMBL" id="ODN42755.1"/>
    </source>
</evidence>
<sequence>MPCLQVNPMEIIAIIPALNEEKTLQAVIEGTLEYIQNIIVISDGSTDRTQAIINQYPVQCIQNPTRLGKGASLLKAFALAKEQQADAVLTLDADGQHLPQFLPDFINAATHYPESLLIGVRQNKTAHAPKLRHMANCIADFWISWAAGSRLKDTQCGYRLYPIKSLPKTSEQCSLSDGFSDESRLLINSLWQGYSCLGVPISTIYKEDARPSYFHPSKDVMRIIRIVATKLLQKKFNLPGLYQVIFGPPMTILNNNLLKQAKEERYND</sequence>
<keyword evidence="3" id="KW-1185">Reference proteome</keyword>
<gene>
    <name evidence="2" type="ORF">BGC07_07240</name>
</gene>
<dbReference type="PANTHER" id="PTHR10859:SF91">
    <property type="entry name" value="DOLICHYL-PHOSPHATE BETA-GLUCOSYLTRANSFERASE"/>
    <property type="match status" value="1"/>
</dbReference>
<comment type="caution">
    <text evidence="2">The sequence shown here is derived from an EMBL/GenBank/DDBJ whole genome shotgun (WGS) entry which is preliminary data.</text>
</comment>